<sequence length="225" mass="25738">MASKVIMYWPRHWTSPETIDFHALICTVCPQYLSLREVSDIIDQLSGEQWLQDRQILWSGIPFEEAQIDAKNHDMQTLTIAMGSLMDKGDPACLKSQKSIKEWSNYVKGASLIFSWRINTSGKFTTLLVPPLPSRFNPSRRPSFQEIEGPVIKGLLSPRTVDRIMVAHPTVKEAGDLTYQYWPVDEQDNWIEQNGTEKEAGRKWRKVNGAKGKLLYSCFNGQDAY</sequence>
<keyword evidence="2" id="KW-1185">Reference proteome</keyword>
<dbReference type="Proteomes" id="UP001322277">
    <property type="component" value="Chromosome 11"/>
</dbReference>
<evidence type="ECO:0000313" key="2">
    <source>
        <dbReference type="Proteomes" id="UP001322277"/>
    </source>
</evidence>
<proteinExistence type="predicted"/>
<evidence type="ECO:0000313" key="1">
    <source>
        <dbReference type="EMBL" id="WQF90357.1"/>
    </source>
</evidence>
<gene>
    <name evidence="1" type="ORF">CDEST_15371</name>
</gene>
<name>A0AAX4J4P9_9PEZI</name>
<accession>A0AAX4J4P9</accession>
<dbReference type="AlphaFoldDB" id="A0AAX4J4P9"/>
<organism evidence="1 2">
    <name type="scientific">Colletotrichum destructivum</name>
    <dbReference type="NCBI Taxonomy" id="34406"/>
    <lineage>
        <taxon>Eukaryota</taxon>
        <taxon>Fungi</taxon>
        <taxon>Dikarya</taxon>
        <taxon>Ascomycota</taxon>
        <taxon>Pezizomycotina</taxon>
        <taxon>Sordariomycetes</taxon>
        <taxon>Hypocreomycetidae</taxon>
        <taxon>Glomerellales</taxon>
        <taxon>Glomerellaceae</taxon>
        <taxon>Colletotrichum</taxon>
        <taxon>Colletotrichum destructivum species complex</taxon>
    </lineage>
</organism>
<protein>
    <submittedName>
        <fullName evidence="1">Uncharacterized protein</fullName>
    </submittedName>
</protein>
<dbReference type="EMBL" id="CP137315">
    <property type="protein sequence ID" value="WQF90357.1"/>
    <property type="molecule type" value="Genomic_DNA"/>
</dbReference>
<dbReference type="GeneID" id="87951871"/>
<dbReference type="KEGG" id="cdet:87951871"/>
<dbReference type="RefSeq" id="XP_062787578.1">
    <property type="nucleotide sequence ID" value="XM_062931527.1"/>
</dbReference>
<reference evidence="2" key="1">
    <citation type="journal article" date="2023" name="bioRxiv">
        <title>Complete genome of the Medicago anthracnose fungus, Colletotrichum destructivum, reveals a mini-chromosome-like region within a core chromosome.</title>
        <authorList>
            <person name="Lapalu N."/>
            <person name="Simon A."/>
            <person name="Lu A."/>
            <person name="Plaumann P.-L."/>
            <person name="Amselem J."/>
            <person name="Pigne S."/>
            <person name="Auger A."/>
            <person name="Koch C."/>
            <person name="Dallery J.-F."/>
            <person name="O'Connell R.J."/>
        </authorList>
    </citation>
    <scope>NUCLEOTIDE SEQUENCE [LARGE SCALE GENOMIC DNA]</scope>
    <source>
        <strain evidence="2">CBS 520.97</strain>
    </source>
</reference>